<evidence type="ECO:0000313" key="1">
    <source>
        <dbReference type="EMBL" id="KAB5548382.1"/>
    </source>
</evidence>
<dbReference type="AlphaFoldDB" id="A0A5N5M047"/>
<organism evidence="1 2">
    <name type="scientific">Salix brachista</name>
    <dbReference type="NCBI Taxonomy" id="2182728"/>
    <lineage>
        <taxon>Eukaryota</taxon>
        <taxon>Viridiplantae</taxon>
        <taxon>Streptophyta</taxon>
        <taxon>Embryophyta</taxon>
        <taxon>Tracheophyta</taxon>
        <taxon>Spermatophyta</taxon>
        <taxon>Magnoliopsida</taxon>
        <taxon>eudicotyledons</taxon>
        <taxon>Gunneridae</taxon>
        <taxon>Pentapetalae</taxon>
        <taxon>rosids</taxon>
        <taxon>fabids</taxon>
        <taxon>Malpighiales</taxon>
        <taxon>Salicaceae</taxon>
        <taxon>Saliceae</taxon>
        <taxon>Salix</taxon>
    </lineage>
</organism>
<name>A0A5N5M047_9ROSI</name>
<protein>
    <submittedName>
        <fullName evidence="1">Uncharacterized protein</fullName>
    </submittedName>
</protein>
<keyword evidence="2" id="KW-1185">Reference proteome</keyword>
<reference evidence="2" key="1">
    <citation type="journal article" date="2019" name="Gigascience">
        <title>De novo genome assembly of the endangered Acer yangbiense, a plant species with extremely small populations endemic to Yunnan Province, China.</title>
        <authorList>
            <person name="Yang J."/>
            <person name="Wariss H.M."/>
            <person name="Tao L."/>
            <person name="Zhang R."/>
            <person name="Yun Q."/>
            <person name="Hollingsworth P."/>
            <person name="Dao Z."/>
            <person name="Luo G."/>
            <person name="Guo H."/>
            <person name="Ma Y."/>
            <person name="Sun W."/>
        </authorList>
    </citation>
    <scope>NUCLEOTIDE SEQUENCE [LARGE SCALE GENOMIC DNA]</scope>
    <source>
        <strain evidence="2">cv. br00</strain>
    </source>
</reference>
<comment type="caution">
    <text evidence="1">The sequence shown here is derived from an EMBL/GenBank/DDBJ whole genome shotgun (WGS) entry which is preliminary data.</text>
</comment>
<gene>
    <name evidence="1" type="ORF">DKX38_011788</name>
</gene>
<dbReference type="EMBL" id="VDCV01000007">
    <property type="protein sequence ID" value="KAB5548382.1"/>
    <property type="molecule type" value="Genomic_DNA"/>
</dbReference>
<dbReference type="Proteomes" id="UP000326939">
    <property type="component" value="Chromosome 7"/>
</dbReference>
<proteinExistence type="predicted"/>
<evidence type="ECO:0000313" key="2">
    <source>
        <dbReference type="Proteomes" id="UP000326939"/>
    </source>
</evidence>
<sequence length="69" mass="8060">MFSYLRRSMIGMSTYSIAVSLHLLAHRLIGDEEGIWIREKLEQVMRSGEDDGGFWRWGIVLEPVTLKMF</sequence>
<accession>A0A5N5M047</accession>